<protein>
    <submittedName>
        <fullName evidence="1">Uncharacterized protein</fullName>
    </submittedName>
</protein>
<evidence type="ECO:0000313" key="1">
    <source>
        <dbReference type="EMBL" id="KND87132.1"/>
    </source>
</evidence>
<dbReference type="EMBL" id="LFRF01000041">
    <property type="protein sequence ID" value="KND87132.1"/>
    <property type="molecule type" value="Genomic_DNA"/>
</dbReference>
<dbReference type="OrthoDB" id="7130006at2759"/>
<sequence>MESVDGIVNLVGIILGRCDGKSGAAHRGVGVSLHSHGHNYAVVAAAAAAEGPVEILVPRRRDNLKGEGVVGGQAVDGAERRVAAALDVAPGEANARTLAGHHNQAGLVRSLESLEPLDAGADLESLAGVVLVAPVDDPGVLEVMGPHGERSGAGGPAV</sequence>
<dbReference type="AlphaFoldDB" id="A0A0L0MZ74"/>
<organism evidence="1 2">
    <name type="scientific">Tolypocladium ophioglossoides (strain CBS 100239)</name>
    <name type="common">Snaketongue truffleclub</name>
    <name type="synonym">Elaphocordyceps ophioglossoides</name>
    <dbReference type="NCBI Taxonomy" id="1163406"/>
    <lineage>
        <taxon>Eukaryota</taxon>
        <taxon>Fungi</taxon>
        <taxon>Dikarya</taxon>
        <taxon>Ascomycota</taxon>
        <taxon>Pezizomycotina</taxon>
        <taxon>Sordariomycetes</taxon>
        <taxon>Hypocreomycetidae</taxon>
        <taxon>Hypocreales</taxon>
        <taxon>Ophiocordycipitaceae</taxon>
        <taxon>Tolypocladium</taxon>
    </lineage>
</organism>
<accession>A0A0L0MZ74</accession>
<reference evidence="1 2" key="1">
    <citation type="journal article" date="2015" name="BMC Genomics">
        <title>The genome of the truffle-parasite Tolypocladium ophioglossoides and the evolution of antifungal peptaibiotics.</title>
        <authorList>
            <person name="Quandt C.A."/>
            <person name="Bushley K.E."/>
            <person name="Spatafora J.W."/>
        </authorList>
    </citation>
    <scope>NUCLEOTIDE SEQUENCE [LARGE SCALE GENOMIC DNA]</scope>
    <source>
        <strain evidence="1 2">CBS 100239</strain>
    </source>
</reference>
<gene>
    <name evidence="1" type="ORF">TOPH_08212</name>
</gene>
<keyword evidence="2" id="KW-1185">Reference proteome</keyword>
<name>A0A0L0MZ74_TOLOC</name>
<proteinExistence type="predicted"/>
<feature type="non-terminal residue" evidence="1">
    <location>
        <position position="158"/>
    </location>
</feature>
<comment type="caution">
    <text evidence="1">The sequence shown here is derived from an EMBL/GenBank/DDBJ whole genome shotgun (WGS) entry which is preliminary data.</text>
</comment>
<evidence type="ECO:0000313" key="2">
    <source>
        <dbReference type="Proteomes" id="UP000036947"/>
    </source>
</evidence>
<dbReference type="Proteomes" id="UP000036947">
    <property type="component" value="Unassembled WGS sequence"/>
</dbReference>